<accession>A0A9W8GXR1</accession>
<reference evidence="7" key="1">
    <citation type="submission" date="2022-07" db="EMBL/GenBank/DDBJ databases">
        <title>Phylogenomic reconstructions and comparative analyses of Kickxellomycotina fungi.</title>
        <authorList>
            <person name="Reynolds N.K."/>
            <person name="Stajich J.E."/>
            <person name="Barry K."/>
            <person name="Grigoriev I.V."/>
            <person name="Crous P."/>
            <person name="Smith M.E."/>
        </authorList>
    </citation>
    <scope>NUCLEOTIDE SEQUENCE</scope>
    <source>
        <strain evidence="7">BCRC 34297</strain>
    </source>
</reference>
<dbReference type="GO" id="GO:0005634">
    <property type="term" value="C:nucleus"/>
    <property type="evidence" value="ECO:0007669"/>
    <property type="project" value="TreeGrafter"/>
</dbReference>
<dbReference type="AlphaFoldDB" id="A0A9W8GXR1"/>
<keyword evidence="4" id="KW-0804">Transcription</keyword>
<feature type="region of interest" description="Disordered" evidence="5">
    <location>
        <begin position="1"/>
        <end position="43"/>
    </location>
</feature>
<keyword evidence="8" id="KW-1185">Reference proteome</keyword>
<feature type="region of interest" description="Disordered" evidence="5">
    <location>
        <begin position="81"/>
        <end position="150"/>
    </location>
</feature>
<organism evidence="7 8">
    <name type="scientific">Coemansia pectinata</name>
    <dbReference type="NCBI Taxonomy" id="1052879"/>
    <lineage>
        <taxon>Eukaryota</taxon>
        <taxon>Fungi</taxon>
        <taxon>Fungi incertae sedis</taxon>
        <taxon>Zoopagomycota</taxon>
        <taxon>Kickxellomycotina</taxon>
        <taxon>Kickxellomycetes</taxon>
        <taxon>Kickxellales</taxon>
        <taxon>Kickxellaceae</taxon>
        <taxon>Coemansia</taxon>
    </lineage>
</organism>
<dbReference type="InterPro" id="IPR036887">
    <property type="entry name" value="HTH_APSES_sf"/>
</dbReference>
<dbReference type="GO" id="GO:0043565">
    <property type="term" value="F:sequence-specific DNA binding"/>
    <property type="evidence" value="ECO:0007669"/>
    <property type="project" value="TreeGrafter"/>
</dbReference>
<dbReference type="PROSITE" id="PS51299">
    <property type="entry name" value="HTH_APSES"/>
    <property type="match status" value="1"/>
</dbReference>
<dbReference type="Gene3D" id="3.10.260.10">
    <property type="entry name" value="Transcription regulator HTH, APSES-type DNA-binding domain"/>
    <property type="match status" value="1"/>
</dbReference>
<dbReference type="SMART" id="SM01252">
    <property type="entry name" value="KilA-N"/>
    <property type="match status" value="1"/>
</dbReference>
<dbReference type="PANTHER" id="PTHR47792">
    <property type="entry name" value="PROTEIN SOK2-RELATED"/>
    <property type="match status" value="1"/>
</dbReference>
<comment type="caution">
    <text evidence="7">The sequence shown here is derived from an EMBL/GenBank/DDBJ whole genome shotgun (WGS) entry which is preliminary data.</text>
</comment>
<evidence type="ECO:0000256" key="4">
    <source>
        <dbReference type="ARBA" id="ARBA00023163"/>
    </source>
</evidence>
<evidence type="ECO:0000313" key="8">
    <source>
        <dbReference type="Proteomes" id="UP001140011"/>
    </source>
</evidence>
<dbReference type="Pfam" id="PF04383">
    <property type="entry name" value="KilA-N"/>
    <property type="match status" value="1"/>
</dbReference>
<dbReference type="GO" id="GO:0045944">
    <property type="term" value="P:positive regulation of transcription by RNA polymerase II"/>
    <property type="evidence" value="ECO:0007669"/>
    <property type="project" value="TreeGrafter"/>
</dbReference>
<keyword evidence="2" id="KW-0805">Transcription regulation</keyword>
<feature type="region of interest" description="Disordered" evidence="5">
    <location>
        <begin position="500"/>
        <end position="530"/>
    </location>
</feature>
<feature type="region of interest" description="Disordered" evidence="5">
    <location>
        <begin position="554"/>
        <end position="576"/>
    </location>
</feature>
<evidence type="ECO:0000256" key="3">
    <source>
        <dbReference type="ARBA" id="ARBA00023125"/>
    </source>
</evidence>
<keyword evidence="3" id="KW-0238">DNA-binding</keyword>
<feature type="region of interest" description="Disordered" evidence="5">
    <location>
        <begin position="442"/>
        <end position="485"/>
    </location>
</feature>
<dbReference type="InterPro" id="IPR003163">
    <property type="entry name" value="Tscrpt_reg_HTH_APSES-type"/>
</dbReference>
<dbReference type="GO" id="GO:0003700">
    <property type="term" value="F:DNA-binding transcription factor activity"/>
    <property type="evidence" value="ECO:0007669"/>
    <property type="project" value="TreeGrafter"/>
</dbReference>
<feature type="compositionally biased region" description="Low complexity" evidence="5">
    <location>
        <begin position="124"/>
        <end position="138"/>
    </location>
</feature>
<feature type="domain" description="HTH APSES-type" evidence="6">
    <location>
        <begin position="276"/>
        <end position="382"/>
    </location>
</feature>
<gene>
    <name evidence="7" type="ORF">GGI19_003661</name>
</gene>
<dbReference type="SUPFAM" id="SSF54616">
    <property type="entry name" value="DNA-binding domain of Mlu1-box binding protein MBP1"/>
    <property type="match status" value="1"/>
</dbReference>
<name>A0A9W8GXR1_9FUNG</name>
<protein>
    <recommendedName>
        <fullName evidence="6">HTH APSES-type domain-containing protein</fullName>
    </recommendedName>
</protein>
<dbReference type="EMBL" id="JANBUH010000257">
    <property type="protein sequence ID" value="KAJ2752680.1"/>
    <property type="molecule type" value="Genomic_DNA"/>
</dbReference>
<sequence>MSTLHTQYSSSQTAATTAGSNSGPSGTGLDPSSHDSGAMANSPASRDAAATVAAVAAAAVASNGGVLSAADYSRGYNAMSPVGHGQMLPPPSQYLAQQHHQHHQQSQQQHHHQQQQQHSHHQHQTQQHQQQHGHQQQQQHHHQHHHSLPSIDMNGHAAAAAAVAGYQSSYGLADSTGAGAGGMVSLMSSPTATSWGHGPGSPLSPHSSVSAVAAAAAAAAAANQQHQSNGSWYGSMYQQPQYSPAGHGMVMYHDSYATSPTAAAAAAASYYPPRARLTTTLWEDEQTLVYQVDCRGICVARRHDDNMINGTKLLNVVGMSRGKRDGILKNEKGRRVVKVGPMHLKGVWIPFERARFLAEQFKVVDVLFPIFQPDPNSYLYGTIPITSPTTAAGLPASADPYSAAAAAVAANSTGYSQLARGAQDAYDASMAAAAAVSVNTPTTASSSTASHSHSASLSQAMAANSAAQMHHHHHHHSSSSVSQGNGSGLGISYISSPTRLTGVPSSPQSLAALAGGSSTSLSSAATGGPVSPTANYMGSKDARYTPYGTSTTGFQSSAMGTGGSKQTALGSKRGSIDHHYHQLHTPSSAAAAAAVSSAQQHSSLTSALAKHHHHDALMAAASGADQDNGLTMAQGGAGGSSSQQQQQPSYFDSLLVKGEQ</sequence>
<dbReference type="Proteomes" id="UP001140011">
    <property type="component" value="Unassembled WGS sequence"/>
</dbReference>
<proteinExistence type="inferred from homology"/>
<evidence type="ECO:0000259" key="6">
    <source>
        <dbReference type="PROSITE" id="PS51299"/>
    </source>
</evidence>
<dbReference type="InterPro" id="IPR029790">
    <property type="entry name" value="EFG1/Phd1/StuA"/>
</dbReference>
<feature type="compositionally biased region" description="Polar residues" evidence="5">
    <location>
        <begin position="554"/>
        <end position="569"/>
    </location>
</feature>
<evidence type="ECO:0000256" key="1">
    <source>
        <dbReference type="ARBA" id="ARBA00007247"/>
    </source>
</evidence>
<feature type="region of interest" description="Disordered" evidence="5">
    <location>
        <begin position="626"/>
        <end position="660"/>
    </location>
</feature>
<feature type="compositionally biased region" description="Low complexity" evidence="5">
    <location>
        <begin position="504"/>
        <end position="529"/>
    </location>
</feature>
<dbReference type="PANTHER" id="PTHR47792:SF1">
    <property type="entry name" value="PROTEIN SOK2-RELATED"/>
    <property type="match status" value="1"/>
</dbReference>
<feature type="compositionally biased region" description="Low complexity" evidence="5">
    <location>
        <begin position="9"/>
        <end position="28"/>
    </location>
</feature>
<feature type="compositionally biased region" description="Low complexity" evidence="5">
    <location>
        <begin position="442"/>
        <end position="468"/>
    </location>
</feature>
<dbReference type="OrthoDB" id="5407653at2759"/>
<evidence type="ECO:0000256" key="5">
    <source>
        <dbReference type="SAM" id="MobiDB-lite"/>
    </source>
</evidence>
<comment type="similarity">
    <text evidence="1">Belongs to the EFG1/PHD1/stuA family.</text>
</comment>
<evidence type="ECO:0000313" key="7">
    <source>
        <dbReference type="EMBL" id="KAJ2752680.1"/>
    </source>
</evidence>
<dbReference type="InterPro" id="IPR018004">
    <property type="entry name" value="KilA/APSES_HTH"/>
</dbReference>
<feature type="compositionally biased region" description="Basic residues" evidence="5">
    <location>
        <begin position="99"/>
        <end position="123"/>
    </location>
</feature>
<evidence type="ECO:0000256" key="2">
    <source>
        <dbReference type="ARBA" id="ARBA00023015"/>
    </source>
</evidence>